<dbReference type="InterPro" id="IPR006140">
    <property type="entry name" value="D-isomer_DH_NAD-bd"/>
</dbReference>
<dbReference type="InterPro" id="IPR006139">
    <property type="entry name" value="D-isomer_2_OHA_DH_cat_dom"/>
</dbReference>
<evidence type="ECO:0000256" key="1">
    <source>
        <dbReference type="ARBA" id="ARBA00005854"/>
    </source>
</evidence>
<dbReference type="SUPFAM" id="SSF52283">
    <property type="entry name" value="Formate/glycerate dehydrogenase catalytic domain-like"/>
    <property type="match status" value="1"/>
</dbReference>
<dbReference type="CDD" id="cd12162">
    <property type="entry name" value="2-Hacid_dh_4"/>
    <property type="match status" value="1"/>
</dbReference>
<organism evidence="7 8">
    <name type="scientific">Oligosphaera ethanolica</name>
    <dbReference type="NCBI Taxonomy" id="760260"/>
    <lineage>
        <taxon>Bacteria</taxon>
        <taxon>Pseudomonadati</taxon>
        <taxon>Lentisphaerota</taxon>
        <taxon>Oligosphaeria</taxon>
        <taxon>Oligosphaerales</taxon>
        <taxon>Oligosphaeraceae</taxon>
        <taxon>Oligosphaera</taxon>
    </lineage>
</organism>
<evidence type="ECO:0000313" key="7">
    <source>
        <dbReference type="EMBL" id="MDQ0289006.1"/>
    </source>
</evidence>
<evidence type="ECO:0000259" key="6">
    <source>
        <dbReference type="Pfam" id="PF02826"/>
    </source>
</evidence>
<keyword evidence="8" id="KW-1185">Reference proteome</keyword>
<dbReference type="InterPro" id="IPR029753">
    <property type="entry name" value="D-isomer_DH_CS"/>
</dbReference>
<dbReference type="InterPro" id="IPR036291">
    <property type="entry name" value="NAD(P)-bd_dom_sf"/>
</dbReference>
<dbReference type="Gene3D" id="3.40.50.720">
    <property type="entry name" value="NAD(P)-binding Rossmann-like Domain"/>
    <property type="match status" value="2"/>
</dbReference>
<evidence type="ECO:0000256" key="2">
    <source>
        <dbReference type="ARBA" id="ARBA00023002"/>
    </source>
</evidence>
<dbReference type="AlphaFoldDB" id="A0AAE3VEM6"/>
<accession>A0AAE3VEM6</accession>
<dbReference type="PANTHER" id="PTHR43761">
    <property type="entry name" value="D-ISOMER SPECIFIC 2-HYDROXYACID DEHYDROGENASE FAMILY PROTEIN (AFU_ORTHOLOGUE AFUA_1G13630)"/>
    <property type="match status" value="1"/>
</dbReference>
<proteinExistence type="inferred from homology"/>
<dbReference type="Pfam" id="PF02826">
    <property type="entry name" value="2-Hacid_dh_C"/>
    <property type="match status" value="1"/>
</dbReference>
<dbReference type="InterPro" id="IPR050418">
    <property type="entry name" value="D-iso_2-hydroxyacid_DH_PdxB"/>
</dbReference>
<dbReference type="GO" id="GO:0008465">
    <property type="term" value="F:hydroxypyruvate reductase (NADH) activity"/>
    <property type="evidence" value="ECO:0007669"/>
    <property type="project" value="UniProtKB-EC"/>
</dbReference>
<feature type="domain" description="D-isomer specific 2-hydroxyacid dehydrogenase catalytic" evidence="5">
    <location>
        <begin position="19"/>
        <end position="319"/>
    </location>
</feature>
<keyword evidence="2 4" id="KW-0560">Oxidoreductase</keyword>
<evidence type="ECO:0000313" key="8">
    <source>
        <dbReference type="Proteomes" id="UP001238163"/>
    </source>
</evidence>
<dbReference type="Pfam" id="PF00389">
    <property type="entry name" value="2-Hacid_dh"/>
    <property type="match status" value="1"/>
</dbReference>
<dbReference type="PROSITE" id="PS00670">
    <property type="entry name" value="D_2_HYDROXYACID_DH_2"/>
    <property type="match status" value="1"/>
</dbReference>
<dbReference type="EMBL" id="JAUSVL010000001">
    <property type="protein sequence ID" value="MDQ0289006.1"/>
    <property type="molecule type" value="Genomic_DNA"/>
</dbReference>
<comment type="caution">
    <text evidence="7">The sequence shown here is derived from an EMBL/GenBank/DDBJ whole genome shotgun (WGS) entry which is preliminary data.</text>
</comment>
<comment type="similarity">
    <text evidence="1 4">Belongs to the D-isomer specific 2-hydroxyacid dehydrogenase family.</text>
</comment>
<name>A0AAE3VEM6_9BACT</name>
<dbReference type="SUPFAM" id="SSF51735">
    <property type="entry name" value="NAD(P)-binding Rossmann-fold domains"/>
    <property type="match status" value="1"/>
</dbReference>
<gene>
    <name evidence="7" type="ORF">J3R75_001113</name>
</gene>
<evidence type="ECO:0000256" key="3">
    <source>
        <dbReference type="ARBA" id="ARBA00023027"/>
    </source>
</evidence>
<keyword evidence="3" id="KW-0520">NAD</keyword>
<dbReference type="PANTHER" id="PTHR43761:SF1">
    <property type="entry name" value="D-ISOMER SPECIFIC 2-HYDROXYACID DEHYDROGENASE CATALYTIC DOMAIN-CONTAINING PROTEIN-RELATED"/>
    <property type="match status" value="1"/>
</dbReference>
<dbReference type="GO" id="GO:0051287">
    <property type="term" value="F:NAD binding"/>
    <property type="evidence" value="ECO:0007669"/>
    <property type="project" value="InterPro"/>
</dbReference>
<protein>
    <submittedName>
        <fullName evidence="7">Glycerate dehydrogenase</fullName>
        <ecNumber evidence="7">1.1.1.29</ecNumber>
    </submittedName>
</protein>
<evidence type="ECO:0000259" key="5">
    <source>
        <dbReference type="Pfam" id="PF00389"/>
    </source>
</evidence>
<feature type="domain" description="D-isomer specific 2-hydroxyacid dehydrogenase NAD-binding" evidence="6">
    <location>
        <begin position="110"/>
        <end position="289"/>
    </location>
</feature>
<dbReference type="EC" id="1.1.1.29" evidence="7"/>
<reference evidence="7" key="1">
    <citation type="submission" date="2023-07" db="EMBL/GenBank/DDBJ databases">
        <title>Genomic Encyclopedia of Type Strains, Phase IV (KMG-IV): sequencing the most valuable type-strain genomes for metagenomic binning, comparative biology and taxonomic classification.</title>
        <authorList>
            <person name="Goeker M."/>
        </authorList>
    </citation>
    <scope>NUCLEOTIDE SEQUENCE</scope>
    <source>
        <strain evidence="7">DSM 24202</strain>
    </source>
</reference>
<sequence length="320" mass="34469">MKMKIVVLDGYTMNPGDLDWQELRALGVDCEIYERSSQADVPLRAADAEIVLTNKAALKRGEISQLPCLRYIGVLATGYNVVDLDAARERGIIVTNVPAYSTPSVVQTVFAFILEHCQQLARHAAAVRAGQWCRSRDFAFWLAPLTELAGKTLGIVGMGRIGMAVAEVGHAFGMNVLARSRSPKADAPAWLKQCDLNTLLSSSDFISLHCPLTDDTAKLINAKTLALLRPTAFLVNTSRGGVIDEDALATALHAGRLAGAGLDVLTQEPPAADCPLLTAPNCLVTPHYAWATHEARGRLYRVAVGNIRAFLEGKPQNVVS</sequence>
<dbReference type="PROSITE" id="PS00671">
    <property type="entry name" value="D_2_HYDROXYACID_DH_3"/>
    <property type="match status" value="1"/>
</dbReference>
<dbReference type="Proteomes" id="UP001238163">
    <property type="component" value="Unassembled WGS sequence"/>
</dbReference>
<dbReference type="FunFam" id="3.40.50.720:FF:000203">
    <property type="entry name" value="D-3-phosphoglycerate dehydrogenase (SerA)"/>
    <property type="match status" value="1"/>
</dbReference>
<evidence type="ECO:0000256" key="4">
    <source>
        <dbReference type="RuleBase" id="RU003719"/>
    </source>
</evidence>